<dbReference type="GO" id="GO:0009279">
    <property type="term" value="C:cell outer membrane"/>
    <property type="evidence" value="ECO:0007669"/>
    <property type="project" value="UniProtKB-SubCell"/>
</dbReference>
<dbReference type="Pfam" id="PF07715">
    <property type="entry name" value="Plug"/>
    <property type="match status" value="1"/>
</dbReference>
<feature type="domain" description="TonB-dependent receptor plug" evidence="14">
    <location>
        <begin position="115"/>
        <end position="224"/>
    </location>
</feature>
<dbReference type="InterPro" id="IPR039426">
    <property type="entry name" value="TonB-dep_rcpt-like"/>
</dbReference>
<evidence type="ECO:0000313" key="15">
    <source>
        <dbReference type="EMBL" id="SDL66355.1"/>
    </source>
</evidence>
<comment type="subcellular location">
    <subcellularLocation>
        <location evidence="1 10">Cell outer membrane</location>
        <topology evidence="1 10">Multi-pass membrane protein</topology>
    </subcellularLocation>
</comment>
<dbReference type="InterPro" id="IPR012910">
    <property type="entry name" value="Plug_dom"/>
</dbReference>
<keyword evidence="9 10" id="KW-0998">Cell outer membrane</keyword>
<keyword evidence="3 10" id="KW-1134">Transmembrane beta strand</keyword>
<dbReference type="OrthoDB" id="1453181at2"/>
<dbReference type="GO" id="GO:0044718">
    <property type="term" value="P:siderophore transmembrane transport"/>
    <property type="evidence" value="ECO:0007669"/>
    <property type="project" value="TreeGrafter"/>
</dbReference>
<organism evidence="15 16">
    <name type="scientific">Kriegella aquimaris</name>
    <dbReference type="NCBI Taxonomy" id="192904"/>
    <lineage>
        <taxon>Bacteria</taxon>
        <taxon>Pseudomonadati</taxon>
        <taxon>Bacteroidota</taxon>
        <taxon>Flavobacteriia</taxon>
        <taxon>Flavobacteriales</taxon>
        <taxon>Flavobacteriaceae</taxon>
        <taxon>Kriegella</taxon>
    </lineage>
</organism>
<keyword evidence="6 11" id="KW-0798">TonB box</keyword>
<dbReference type="RefSeq" id="WP_089886667.1">
    <property type="nucleotide sequence ID" value="NZ_FNGV01000002.1"/>
</dbReference>
<evidence type="ECO:0000256" key="9">
    <source>
        <dbReference type="ARBA" id="ARBA00023237"/>
    </source>
</evidence>
<evidence type="ECO:0000256" key="1">
    <source>
        <dbReference type="ARBA" id="ARBA00004571"/>
    </source>
</evidence>
<dbReference type="InterPro" id="IPR037066">
    <property type="entry name" value="Plug_dom_sf"/>
</dbReference>
<dbReference type="Gene3D" id="2.170.130.10">
    <property type="entry name" value="TonB-dependent receptor, plug domain"/>
    <property type="match status" value="1"/>
</dbReference>
<dbReference type="STRING" id="192904.SAMN04488514_102262"/>
<protein>
    <submittedName>
        <fullName evidence="15">Outer membrane receptor proteins, mostly Fe transport</fullName>
    </submittedName>
</protein>
<feature type="domain" description="TonB-dependent receptor-like beta-barrel" evidence="13">
    <location>
        <begin position="382"/>
        <end position="853"/>
    </location>
</feature>
<evidence type="ECO:0000259" key="13">
    <source>
        <dbReference type="Pfam" id="PF00593"/>
    </source>
</evidence>
<evidence type="ECO:0000256" key="11">
    <source>
        <dbReference type="RuleBase" id="RU003357"/>
    </source>
</evidence>
<dbReference type="InterPro" id="IPR000531">
    <property type="entry name" value="Beta-barrel_TonB"/>
</dbReference>
<dbReference type="InterPro" id="IPR008969">
    <property type="entry name" value="CarboxyPept-like_regulatory"/>
</dbReference>
<comment type="similarity">
    <text evidence="10 11">Belongs to the TonB-dependent receptor family.</text>
</comment>
<feature type="signal peptide" evidence="12">
    <location>
        <begin position="1"/>
        <end position="19"/>
    </location>
</feature>
<evidence type="ECO:0000256" key="7">
    <source>
        <dbReference type="ARBA" id="ARBA00023136"/>
    </source>
</evidence>
<keyword evidence="4 10" id="KW-0812">Transmembrane</keyword>
<dbReference type="Proteomes" id="UP000199440">
    <property type="component" value="Unassembled WGS sequence"/>
</dbReference>
<keyword evidence="7 10" id="KW-0472">Membrane</keyword>
<evidence type="ECO:0000256" key="10">
    <source>
        <dbReference type="PROSITE-ProRule" id="PRU01360"/>
    </source>
</evidence>
<dbReference type="PROSITE" id="PS52016">
    <property type="entry name" value="TONB_DEPENDENT_REC_3"/>
    <property type="match status" value="1"/>
</dbReference>
<evidence type="ECO:0000313" key="16">
    <source>
        <dbReference type="Proteomes" id="UP000199440"/>
    </source>
</evidence>
<evidence type="ECO:0000256" key="3">
    <source>
        <dbReference type="ARBA" id="ARBA00022452"/>
    </source>
</evidence>
<evidence type="ECO:0000259" key="14">
    <source>
        <dbReference type="Pfam" id="PF07715"/>
    </source>
</evidence>
<dbReference type="GO" id="GO:0015344">
    <property type="term" value="F:siderophore uptake transmembrane transporter activity"/>
    <property type="evidence" value="ECO:0007669"/>
    <property type="project" value="TreeGrafter"/>
</dbReference>
<keyword evidence="2 10" id="KW-0813">Transport</keyword>
<dbReference type="SUPFAM" id="SSF56935">
    <property type="entry name" value="Porins"/>
    <property type="match status" value="1"/>
</dbReference>
<dbReference type="Pfam" id="PF13715">
    <property type="entry name" value="CarbopepD_reg_2"/>
    <property type="match status" value="1"/>
</dbReference>
<keyword evidence="8 15" id="KW-0675">Receptor</keyword>
<evidence type="ECO:0000256" key="6">
    <source>
        <dbReference type="ARBA" id="ARBA00023077"/>
    </source>
</evidence>
<dbReference type="PANTHER" id="PTHR30069">
    <property type="entry name" value="TONB-DEPENDENT OUTER MEMBRANE RECEPTOR"/>
    <property type="match status" value="1"/>
</dbReference>
<dbReference type="Gene3D" id="2.60.40.1120">
    <property type="entry name" value="Carboxypeptidase-like, regulatory domain"/>
    <property type="match status" value="1"/>
</dbReference>
<reference evidence="15 16" key="1">
    <citation type="submission" date="2016-10" db="EMBL/GenBank/DDBJ databases">
        <authorList>
            <person name="de Groot N.N."/>
        </authorList>
    </citation>
    <scope>NUCLEOTIDE SEQUENCE [LARGE SCALE GENOMIC DNA]</scope>
    <source>
        <strain evidence="15 16">DSM 19886</strain>
    </source>
</reference>
<dbReference type="PANTHER" id="PTHR30069:SF29">
    <property type="entry name" value="HEMOGLOBIN AND HEMOGLOBIN-HAPTOGLOBIN-BINDING PROTEIN 1-RELATED"/>
    <property type="match status" value="1"/>
</dbReference>
<dbReference type="AlphaFoldDB" id="A0A1G9LY49"/>
<proteinExistence type="inferred from homology"/>
<accession>A0A1G9LY49</accession>
<dbReference type="EMBL" id="FNGV01000002">
    <property type="protein sequence ID" value="SDL66355.1"/>
    <property type="molecule type" value="Genomic_DNA"/>
</dbReference>
<dbReference type="Gene3D" id="2.40.170.20">
    <property type="entry name" value="TonB-dependent receptor, beta-barrel domain"/>
    <property type="match status" value="1"/>
</dbReference>
<dbReference type="InterPro" id="IPR036942">
    <property type="entry name" value="Beta-barrel_TonB_sf"/>
</dbReference>
<evidence type="ECO:0000256" key="12">
    <source>
        <dbReference type="SAM" id="SignalP"/>
    </source>
</evidence>
<evidence type="ECO:0000256" key="5">
    <source>
        <dbReference type="ARBA" id="ARBA00022729"/>
    </source>
</evidence>
<evidence type="ECO:0000256" key="4">
    <source>
        <dbReference type="ARBA" id="ARBA00022692"/>
    </source>
</evidence>
<dbReference type="SUPFAM" id="SSF49464">
    <property type="entry name" value="Carboxypeptidase regulatory domain-like"/>
    <property type="match status" value="1"/>
</dbReference>
<sequence length="900" mass="98842">MKKIYFVLVALFIASTAISQGTITGTVTDVELGEPLPGANVVVQGTTNGTTSDFDGNFVIEVSKNTGTLLVSYIGFVTKKVNYTAVGAIGTISLLPDAEELEGVVVTGIMDIAKDRETPVAVSTIRATEIREKLGSQEFPELLKSTPSVYATKSGGGFGDGRVNVRGFESPNIAIMVNGIPVNDMENGAVYWSNWAGLSDVTTGMQVQRGLGSSKLAISSVGGTINIITKTTEQSQGGAVTVGMGNDGYLKTNVAYNTGKSDGGFAASVLLGRTAGDGYIDGTKFEGYNYFIGLGYEPNEKHSFQFILTGAPQVHDQRTTSFFNVATVEDYLEYGDKYNYNYGSLNGEDFGWRSNFYHKPVTSLTWEWKMSEKSTLSTSAYASFGRGGGTGDIGSGPGFGFASSSRYRNPENGQVDYDLISRFNGGEAVTFYDGRDYQLSPNDDGEFLTTDFGDGLTRRASMNSHNWFGLIANLHTDINEKFSYDFGVDLRSYKGIHYRRVDNLLGADGYLDTNDVNAPEHIVRQNATVASDFSSILNVFKDIDKEEKIDYYNDGLVRWYGAFGQMEYKTEVVSAFVQGGISQQGFKRIDYFNYLDSDPEQESDWENILGGNIKGGLNVNINDENNVFVNGGYYSKQPNFDAIFLNFVNDVNPDYRNEKIFGLEAGYGLNLGDFRAKLNVYRTSWKDRFINVEVETTTGDEGFANISGVEQVHKGVEIEADYRASEIVQFRGMISLGDWEYAGNVNGVAFDDSQNVIDDDVNLYLDGVKVGNAAQFTSNLEMIIRPVERLKLSANWFTAAKLYADILAEDFDQPNHQGSLRLPTYNLFDAGAYYTFKFGGQNAIGLALNVNNVFNTEYFAESLTNTFPGSGDTTYEGIATSNKAFFGFGRTWNLSLRYSF</sequence>
<keyword evidence="5 12" id="KW-0732">Signal</keyword>
<feature type="chain" id="PRO_5011753202" evidence="12">
    <location>
        <begin position="20"/>
        <end position="900"/>
    </location>
</feature>
<evidence type="ECO:0000256" key="8">
    <source>
        <dbReference type="ARBA" id="ARBA00023170"/>
    </source>
</evidence>
<name>A0A1G9LY49_9FLAO</name>
<dbReference type="Pfam" id="PF00593">
    <property type="entry name" value="TonB_dep_Rec_b-barrel"/>
    <property type="match status" value="1"/>
</dbReference>
<gene>
    <name evidence="15" type="ORF">SAMN04488514_102262</name>
</gene>
<evidence type="ECO:0000256" key="2">
    <source>
        <dbReference type="ARBA" id="ARBA00022448"/>
    </source>
</evidence>
<keyword evidence="16" id="KW-1185">Reference proteome</keyword>